<organism evidence="1 2">
    <name type="scientific">Strongyloides papillosus</name>
    <name type="common">Intestinal threadworm</name>
    <dbReference type="NCBI Taxonomy" id="174720"/>
    <lineage>
        <taxon>Eukaryota</taxon>
        <taxon>Metazoa</taxon>
        <taxon>Ecdysozoa</taxon>
        <taxon>Nematoda</taxon>
        <taxon>Chromadorea</taxon>
        <taxon>Rhabditida</taxon>
        <taxon>Tylenchina</taxon>
        <taxon>Panagrolaimomorpha</taxon>
        <taxon>Strongyloidoidea</taxon>
        <taxon>Strongyloididae</taxon>
        <taxon>Strongyloides</taxon>
    </lineage>
</organism>
<sequence>MIGDHNVFVNARGGDRLRFEARKDNYGDCNCQLEEKGFYNEVTKDCYQPTNISAMFHDDSIEWYQADMEVAAGDRPKDRY</sequence>
<accession>A0A0N5B5M9</accession>
<keyword evidence="1" id="KW-1185">Reference proteome</keyword>
<evidence type="ECO:0000313" key="1">
    <source>
        <dbReference type="Proteomes" id="UP000046392"/>
    </source>
</evidence>
<name>A0A0N5B5M9_STREA</name>
<dbReference type="WBParaSite" id="SPAL_0000137400.1">
    <property type="protein sequence ID" value="SPAL_0000137400.1"/>
    <property type="gene ID" value="SPAL_0000137400"/>
</dbReference>
<dbReference type="Proteomes" id="UP000046392">
    <property type="component" value="Unplaced"/>
</dbReference>
<reference evidence="2" key="1">
    <citation type="submission" date="2017-02" db="UniProtKB">
        <authorList>
            <consortium name="WormBaseParasite"/>
        </authorList>
    </citation>
    <scope>IDENTIFICATION</scope>
</reference>
<proteinExistence type="predicted"/>
<protein>
    <submittedName>
        <fullName evidence="2">Chitin-binding type-2 domain-containing protein</fullName>
    </submittedName>
</protein>
<dbReference type="AlphaFoldDB" id="A0A0N5B5M9"/>
<evidence type="ECO:0000313" key="2">
    <source>
        <dbReference type="WBParaSite" id="SPAL_0000137400.1"/>
    </source>
</evidence>